<comment type="caution">
    <text evidence="19">The sequence shown here is derived from an EMBL/GenBank/DDBJ whole genome shotgun (WGS) entry which is preliminary data.</text>
</comment>
<evidence type="ECO:0000256" key="1">
    <source>
        <dbReference type="ARBA" id="ARBA00001936"/>
    </source>
</evidence>
<comment type="catalytic activity">
    <reaction evidence="16">
        <text>an archaeal dolichyl phosphooligosaccharide + [protein]-L-asparagine = an archaeal dolichyl phosphate + a glycoprotein with the oligosaccharide chain attached by N-beta-D-glycosyl linkage to a protein L-asparagine.</text>
        <dbReference type="EC" id="2.4.99.21"/>
    </reaction>
</comment>
<keyword evidence="13 17" id="KW-0472">Membrane</keyword>
<feature type="domain" description="PI-PLC Y-box" evidence="18">
    <location>
        <begin position="68"/>
        <end position="123"/>
    </location>
</feature>
<evidence type="ECO:0000256" key="10">
    <source>
        <dbReference type="ARBA" id="ARBA00022723"/>
    </source>
</evidence>
<keyword evidence="7" id="KW-0328">Glycosyltransferase</keyword>
<organism evidence="19">
    <name type="scientific">Staphylothermus marinus</name>
    <dbReference type="NCBI Taxonomy" id="2280"/>
    <lineage>
        <taxon>Archaea</taxon>
        <taxon>Thermoproteota</taxon>
        <taxon>Thermoprotei</taxon>
        <taxon>Desulfurococcales</taxon>
        <taxon>Desulfurococcaceae</taxon>
        <taxon>Staphylothermus</taxon>
    </lineage>
</organism>
<dbReference type="GO" id="GO:0006629">
    <property type="term" value="P:lipid metabolic process"/>
    <property type="evidence" value="ECO:0007669"/>
    <property type="project" value="InterPro"/>
</dbReference>
<dbReference type="UniPathway" id="UPA00378"/>
<comment type="pathway">
    <text evidence="4">Protein modification; protein glycosylation.</text>
</comment>
<feature type="transmembrane region" description="Helical" evidence="17">
    <location>
        <begin position="443"/>
        <end position="461"/>
    </location>
</feature>
<feature type="transmembrane region" description="Helical" evidence="17">
    <location>
        <begin position="168"/>
        <end position="186"/>
    </location>
</feature>
<feature type="transmembrane region" description="Helical" evidence="17">
    <location>
        <begin position="278"/>
        <end position="303"/>
    </location>
</feature>
<evidence type="ECO:0000256" key="3">
    <source>
        <dbReference type="ARBA" id="ARBA00004127"/>
    </source>
</evidence>
<dbReference type="PANTHER" id="PTHR13872:SF1">
    <property type="entry name" value="DOLICHYL-DIPHOSPHOOLIGOSACCHARIDE--PROTEIN GLYCOSYLTRANSFERASE SUBUNIT STT3B"/>
    <property type="match status" value="1"/>
</dbReference>
<dbReference type="GO" id="GO:0004576">
    <property type="term" value="F:oligosaccharyl transferase activity"/>
    <property type="evidence" value="ECO:0007669"/>
    <property type="project" value="InterPro"/>
</dbReference>
<keyword evidence="14" id="KW-0464">Manganese</keyword>
<evidence type="ECO:0000313" key="19">
    <source>
        <dbReference type="EMBL" id="HGM58894.1"/>
    </source>
</evidence>
<reference evidence="19" key="1">
    <citation type="journal article" date="2020" name="mSystems">
        <title>Genome- and Community-Level Interaction Insights into Carbon Utilization and Element Cycling Functions of Hydrothermarchaeota in Hydrothermal Sediment.</title>
        <authorList>
            <person name="Zhou Z."/>
            <person name="Liu Y."/>
            <person name="Xu W."/>
            <person name="Pan J."/>
            <person name="Luo Z.H."/>
            <person name="Li M."/>
        </authorList>
    </citation>
    <scope>NUCLEOTIDE SEQUENCE [LARGE SCALE GENOMIC DNA]</scope>
    <source>
        <strain evidence="19">SpSt-642</strain>
    </source>
</reference>
<comment type="subcellular location">
    <subcellularLocation>
        <location evidence="3">Endomembrane system</location>
        <topology evidence="3">Multi-pass membrane protein</topology>
    </subcellularLocation>
</comment>
<dbReference type="GO" id="GO:0004435">
    <property type="term" value="F:phosphatidylinositol-4,5-bisphosphate phospholipase C activity"/>
    <property type="evidence" value="ECO:0007669"/>
    <property type="project" value="InterPro"/>
</dbReference>
<dbReference type="Gene3D" id="3.40.50.12610">
    <property type="match status" value="1"/>
</dbReference>
<evidence type="ECO:0000256" key="17">
    <source>
        <dbReference type="SAM" id="Phobius"/>
    </source>
</evidence>
<feature type="transmembrane region" description="Helical" evidence="17">
    <location>
        <begin position="40"/>
        <end position="58"/>
    </location>
</feature>
<evidence type="ECO:0000256" key="13">
    <source>
        <dbReference type="ARBA" id="ARBA00023136"/>
    </source>
</evidence>
<evidence type="ECO:0000256" key="9">
    <source>
        <dbReference type="ARBA" id="ARBA00022692"/>
    </source>
</evidence>
<accession>A0A7C4D7M8</accession>
<comment type="cofactor">
    <cofactor evidence="2">
        <name>Mg(2+)</name>
        <dbReference type="ChEBI" id="CHEBI:18420"/>
    </cofactor>
</comment>
<evidence type="ECO:0000256" key="5">
    <source>
        <dbReference type="ARBA" id="ARBA00010810"/>
    </source>
</evidence>
<feature type="transmembrane region" description="Helical" evidence="17">
    <location>
        <begin position="250"/>
        <end position="266"/>
    </location>
</feature>
<keyword evidence="10" id="KW-0479">Metal-binding</keyword>
<dbReference type="EC" id="2.4.99.21" evidence="6"/>
<dbReference type="GO" id="GO:0016020">
    <property type="term" value="C:membrane"/>
    <property type="evidence" value="ECO:0007669"/>
    <property type="project" value="InterPro"/>
</dbReference>
<dbReference type="EMBL" id="DTBJ01000037">
    <property type="protein sequence ID" value="HGM58894.1"/>
    <property type="molecule type" value="Genomic_DNA"/>
</dbReference>
<evidence type="ECO:0000256" key="12">
    <source>
        <dbReference type="ARBA" id="ARBA00022989"/>
    </source>
</evidence>
<dbReference type="InterPro" id="IPR003674">
    <property type="entry name" value="Oligo_trans_STT3"/>
</dbReference>
<evidence type="ECO:0000256" key="6">
    <source>
        <dbReference type="ARBA" id="ARBA00012602"/>
    </source>
</evidence>
<evidence type="ECO:0000256" key="8">
    <source>
        <dbReference type="ARBA" id="ARBA00022679"/>
    </source>
</evidence>
<dbReference type="GO" id="GO:0046872">
    <property type="term" value="F:metal ion binding"/>
    <property type="evidence" value="ECO:0007669"/>
    <property type="project" value="UniProtKB-KW"/>
</dbReference>
<dbReference type="GO" id="GO:0012505">
    <property type="term" value="C:endomembrane system"/>
    <property type="evidence" value="ECO:0007669"/>
    <property type="project" value="UniProtKB-SubCell"/>
</dbReference>
<gene>
    <name evidence="19" type="ORF">ENU14_04845</name>
</gene>
<feature type="transmembrane region" description="Helical" evidence="17">
    <location>
        <begin position="467"/>
        <end position="486"/>
    </location>
</feature>
<dbReference type="Pfam" id="PF21436">
    <property type="entry name" value="STT3-PglB_core"/>
    <property type="match status" value="1"/>
</dbReference>
<evidence type="ECO:0000259" key="18">
    <source>
        <dbReference type="PROSITE" id="PS50008"/>
    </source>
</evidence>
<evidence type="ECO:0000256" key="2">
    <source>
        <dbReference type="ARBA" id="ARBA00001946"/>
    </source>
</evidence>
<feature type="transmembrane region" description="Helical" evidence="17">
    <location>
        <begin position="198"/>
        <end position="216"/>
    </location>
</feature>
<dbReference type="InterPro" id="IPR001711">
    <property type="entry name" value="PLipase_C_Pinositol-sp_Y"/>
</dbReference>
<evidence type="ECO:0000256" key="7">
    <source>
        <dbReference type="ARBA" id="ARBA00022676"/>
    </source>
</evidence>
<dbReference type="PROSITE" id="PS50008">
    <property type="entry name" value="PIPLC_Y_DOMAIN"/>
    <property type="match status" value="1"/>
</dbReference>
<evidence type="ECO:0000256" key="16">
    <source>
        <dbReference type="ARBA" id="ARBA00034066"/>
    </source>
</evidence>
<dbReference type="GO" id="GO:0035556">
    <property type="term" value="P:intracellular signal transduction"/>
    <property type="evidence" value="ECO:0007669"/>
    <property type="project" value="InterPro"/>
</dbReference>
<feature type="transmembrane region" description="Helical" evidence="17">
    <location>
        <begin position="347"/>
        <end position="368"/>
    </location>
</feature>
<dbReference type="PANTHER" id="PTHR13872">
    <property type="entry name" value="DOLICHYL-DIPHOSPHOOLIGOSACCHARIDE--PROTEIN GLYCOSYLTRANSFERASE SUBUNIT"/>
    <property type="match status" value="1"/>
</dbReference>
<comment type="cofactor">
    <cofactor evidence="1">
        <name>Mn(2+)</name>
        <dbReference type="ChEBI" id="CHEBI:29035"/>
    </cofactor>
</comment>
<evidence type="ECO:0000256" key="4">
    <source>
        <dbReference type="ARBA" id="ARBA00004922"/>
    </source>
</evidence>
<evidence type="ECO:0000256" key="11">
    <source>
        <dbReference type="ARBA" id="ARBA00022842"/>
    </source>
</evidence>
<protein>
    <recommendedName>
        <fullName evidence="6">dolichyl-phosphooligosaccharide-protein glycotransferase</fullName>
        <ecNumber evidence="6">2.4.99.21</ecNumber>
    </recommendedName>
    <alternativeName>
        <fullName evidence="15">Oligosaccharyl transferase</fullName>
    </alternativeName>
</protein>
<feature type="transmembrane region" description="Helical" evidence="17">
    <location>
        <begin position="507"/>
        <end position="525"/>
    </location>
</feature>
<evidence type="ECO:0000256" key="14">
    <source>
        <dbReference type="ARBA" id="ARBA00023211"/>
    </source>
</evidence>
<feature type="transmembrane region" description="Helical" evidence="17">
    <location>
        <begin position="228"/>
        <end position="244"/>
    </location>
</feature>
<feature type="transmembrane region" description="Helical" evidence="17">
    <location>
        <begin position="141"/>
        <end position="161"/>
    </location>
</feature>
<keyword evidence="11" id="KW-0460">Magnesium</keyword>
<sequence>MISINNTIDLKQVVCLPSVFYGFFNKLYELFELKPNLHKAIYVGLLLVLLTLGIYLRALPGLHYGLEFFEADSFIEYWQAKYIYEKGPLAWYALTRDNPDTHIFWYPNGRDFTRSSYPGLPMWIGLTYHIVKYFNISLREWACLTPLVFATLSYITLYLAIREISRNNKYAVISAFTLYSLMPAASDRSIAGFVEKEGVALTFIFLTVFFYSKLARMINDKKYSSREKIVYTILTSLAIAIVGWFWGGYIYILGTFIGFIVLYPIFNSKAITLEYIKYHLILIILAIVFELVSPANLFAIGLLPFKPKSIGLIMLCSILLPLLFNILHVNYKKIGLKKPILNSTKYFFIIVALAILVIVLYAQGIIHIGDRFAWALGLRVFKPAPPLVESIEEHQSPLSSPTMFNQMLNSWGSSHPALILFSPLFMAIFGIFYLIYRGGMDQVYLAIAFALGFYSYLNAAYMEATAASTGILVAASFIGFVMSKIIPSREEIIQWRIKKYKTMVSNTTRLIALALTVLVFINLGLSGVKLYEIHSIMIPGVMSGFTPIRARNDVWYKVLDFISKNLTRDAVVISWWDYGYPLSVSGGVSTIADGATLNGTQIKLLAKLLTTRNESELFELAKLLKLPVNNTYILTFDIFLFEKQGNNTYIVRPYYSPYNIIGLVDIPKSIWMIRIGERNIGEYMFLYDLRASSGLSEQRRIFYISPRFDQPWDLPLIYKIMIDGILSLSMFNENATYVFQWFTGNVYDIRYQSEYVRLKDILGIERIVSVNIDPASIQPSVVSFEFKDRPFANSTYIKPYMIFAEPFQGIQMMGNAILMEVVFIYKLNIPF</sequence>
<feature type="transmembrane region" description="Helical" evidence="17">
    <location>
        <begin position="417"/>
        <end position="436"/>
    </location>
</feature>
<proteinExistence type="inferred from homology"/>
<keyword evidence="12 17" id="KW-1133">Transmembrane helix</keyword>
<dbReference type="AlphaFoldDB" id="A0A7C4D7M8"/>
<dbReference type="InterPro" id="IPR048999">
    <property type="entry name" value="STT3-PglB_core"/>
</dbReference>
<keyword evidence="8" id="KW-0808">Transferase</keyword>
<evidence type="ECO:0000256" key="15">
    <source>
        <dbReference type="ARBA" id="ARBA00030679"/>
    </source>
</evidence>
<keyword evidence="9 17" id="KW-0812">Transmembrane</keyword>
<feature type="transmembrane region" description="Helical" evidence="17">
    <location>
        <begin position="309"/>
        <end position="327"/>
    </location>
</feature>
<name>A0A7C4D7M8_STAMA</name>
<comment type="similarity">
    <text evidence="5">Belongs to the STT3 family.</text>
</comment>